<proteinExistence type="predicted"/>
<dbReference type="InterPro" id="IPR012561">
    <property type="entry name" value="Ferlin_B-domain"/>
</dbReference>
<keyword evidence="2 10" id="KW-0812">Transmembrane</keyword>
<dbReference type="Pfam" id="PF00168">
    <property type="entry name" value="C2"/>
    <property type="match status" value="6"/>
</dbReference>
<dbReference type="InterPro" id="IPR037723">
    <property type="entry name" value="C2D_Ferlin"/>
</dbReference>
<evidence type="ECO:0000256" key="8">
    <source>
        <dbReference type="SAM" id="Coils"/>
    </source>
</evidence>
<keyword evidence="3" id="KW-0479">Metal-binding</keyword>
<dbReference type="InterPro" id="IPR012968">
    <property type="entry name" value="FerIin_dom"/>
</dbReference>
<dbReference type="GO" id="GO:0016020">
    <property type="term" value="C:membrane"/>
    <property type="evidence" value="ECO:0007669"/>
    <property type="project" value="UniProtKB-SubCell"/>
</dbReference>
<evidence type="ECO:0000256" key="7">
    <source>
        <dbReference type="ARBA" id="ARBA00023136"/>
    </source>
</evidence>
<feature type="domain" description="C2" evidence="11">
    <location>
        <begin position="363"/>
        <end position="490"/>
    </location>
</feature>
<dbReference type="PANTHER" id="PTHR12546">
    <property type="entry name" value="FER-1-LIKE"/>
    <property type="match status" value="1"/>
</dbReference>
<evidence type="ECO:0000256" key="10">
    <source>
        <dbReference type="SAM" id="Phobius"/>
    </source>
</evidence>
<keyword evidence="6 10" id="KW-1133">Transmembrane helix</keyword>
<dbReference type="SUPFAM" id="SSF49562">
    <property type="entry name" value="C2 domain (Calcium/lipid-binding domain, CaLB)"/>
    <property type="match status" value="7"/>
</dbReference>
<feature type="domain" description="C2" evidence="11">
    <location>
        <begin position="202"/>
        <end position="323"/>
    </location>
</feature>
<dbReference type="SMART" id="SM00239">
    <property type="entry name" value="C2"/>
    <property type="match status" value="4"/>
</dbReference>
<dbReference type="GO" id="GO:0046872">
    <property type="term" value="F:metal ion binding"/>
    <property type="evidence" value="ECO:0007669"/>
    <property type="project" value="UniProtKB-KW"/>
</dbReference>
<dbReference type="InterPro" id="IPR037721">
    <property type="entry name" value="Ferlin"/>
</dbReference>
<dbReference type="SMART" id="SM01202">
    <property type="entry name" value="FerI"/>
    <property type="match status" value="1"/>
</dbReference>
<dbReference type="InterPro" id="IPR037720">
    <property type="entry name" value="C2B_Ferlin"/>
</dbReference>
<dbReference type="Pfam" id="PF08150">
    <property type="entry name" value="FerB"/>
    <property type="match status" value="1"/>
</dbReference>
<feature type="region of interest" description="Disordered" evidence="9">
    <location>
        <begin position="136"/>
        <end position="180"/>
    </location>
</feature>
<keyword evidence="13" id="KW-1185">Reference proteome</keyword>
<evidence type="ECO:0000256" key="3">
    <source>
        <dbReference type="ARBA" id="ARBA00022723"/>
    </source>
</evidence>
<evidence type="ECO:0000256" key="6">
    <source>
        <dbReference type="ARBA" id="ARBA00022989"/>
    </source>
</evidence>
<feature type="transmembrane region" description="Helical" evidence="10">
    <location>
        <begin position="1860"/>
        <end position="1885"/>
    </location>
</feature>
<dbReference type="CDD" id="cd08374">
    <property type="entry name" value="C2F_Ferlin"/>
    <property type="match status" value="1"/>
</dbReference>
<dbReference type="SMART" id="SM01201">
    <property type="entry name" value="FerB"/>
    <property type="match status" value="1"/>
</dbReference>
<evidence type="ECO:0000256" key="9">
    <source>
        <dbReference type="SAM" id="MobiDB-lite"/>
    </source>
</evidence>
<dbReference type="PROSITE" id="PS50004">
    <property type="entry name" value="C2"/>
    <property type="match status" value="5"/>
</dbReference>
<dbReference type="Pfam" id="PF08151">
    <property type="entry name" value="FerI"/>
    <property type="match status" value="1"/>
</dbReference>
<comment type="subcellular location">
    <subcellularLocation>
        <location evidence="1">Membrane</location>
        <topology evidence="1">Single-pass membrane protein</topology>
    </subcellularLocation>
</comment>
<evidence type="ECO:0000256" key="5">
    <source>
        <dbReference type="ARBA" id="ARBA00022837"/>
    </source>
</evidence>
<dbReference type="CDD" id="cd04037">
    <property type="entry name" value="C2E_Ferlin"/>
    <property type="match status" value="1"/>
</dbReference>
<dbReference type="EMBL" id="OV696699">
    <property type="protein sequence ID" value="CAH1244827.1"/>
    <property type="molecule type" value="Genomic_DNA"/>
</dbReference>
<evidence type="ECO:0000256" key="4">
    <source>
        <dbReference type="ARBA" id="ARBA00022737"/>
    </source>
</evidence>
<dbReference type="InterPro" id="IPR035892">
    <property type="entry name" value="C2_domain_sf"/>
</dbReference>
<feature type="domain" description="C2" evidence="11">
    <location>
        <begin position="964"/>
        <end position="1092"/>
    </location>
</feature>
<gene>
    <name evidence="12" type="primary">DYSF</name>
    <name evidence="12" type="ORF">BLAG_LOCUS7370</name>
</gene>
<dbReference type="InterPro" id="IPR055072">
    <property type="entry name" value="Ferlin_DSRM"/>
</dbReference>
<feature type="domain" description="C2" evidence="11">
    <location>
        <begin position="1367"/>
        <end position="1487"/>
    </location>
</feature>
<dbReference type="InterPro" id="IPR037724">
    <property type="entry name" value="C2E_Ferlin"/>
</dbReference>
<evidence type="ECO:0000256" key="2">
    <source>
        <dbReference type="ARBA" id="ARBA00022692"/>
    </source>
</evidence>
<dbReference type="GO" id="GO:0007009">
    <property type="term" value="P:plasma membrane organization"/>
    <property type="evidence" value="ECO:0007669"/>
    <property type="project" value="TreeGrafter"/>
</dbReference>
<feature type="compositionally biased region" description="Basic and acidic residues" evidence="9">
    <location>
        <begin position="167"/>
        <end position="176"/>
    </location>
</feature>
<organism evidence="12 13">
    <name type="scientific">Branchiostoma lanceolatum</name>
    <name type="common">Common lancelet</name>
    <name type="synonym">Amphioxus lanceolatum</name>
    <dbReference type="NCBI Taxonomy" id="7740"/>
    <lineage>
        <taxon>Eukaryota</taxon>
        <taxon>Metazoa</taxon>
        <taxon>Chordata</taxon>
        <taxon>Cephalochordata</taxon>
        <taxon>Leptocardii</taxon>
        <taxon>Amphioxiformes</taxon>
        <taxon>Branchiostomatidae</taxon>
        <taxon>Branchiostoma</taxon>
    </lineage>
</organism>
<evidence type="ECO:0000313" key="13">
    <source>
        <dbReference type="Proteomes" id="UP000838412"/>
    </source>
</evidence>
<sequence length="1894" mass="215283">MALVCSHVSADLGPSIDDNEEHRLYVGLQFRGETFKTSSLDVKVKDGSSPHPARWNKQNMTWNLVELGLNIEADQLSVVLKEKIRVFKDRVIGRANISLKEVFTNPSNKTGLSCHLHDETGRALQSKVTLKMMYIPPGDVEESTPPTAPSESESESEEDEDDANEEKEERRDDQSDHWGGMEAANYDVENSAGVVKGSAIILGNKPLLNKEEELSDAVQDFQVRVRLVEGRSLYGENVSPVCKITLAGRTRQSRVCRHQHDPNFNESFFFNFHESPANLLQECLSFTVFDSRRWRKDALIGSFKIDLLTIYQQPDHALLSKWMLLTDPDDVAASSRGFLKASLVVLGHGDSAPVEKPDDKLMEKENIEENLLRPAVTKMVPANLCVRIYHAKDLPETDRGSLLSNRNSLPDGYVIVNFSGKKVETKLMKDKENPHWNQELRIDYKFPTLSKEVKIEIYDEDRMRFDDLIATTFLRSQEISFPGQKGFLPSFGPCYLNLYGPPLDGRTSVSSSMEDEMEKGKKEGVAYRGRLMVELKTELSQSKSKPGVSDIKRKALDRMKDLRATRNYRVFVALLEATLIDRGGDVKFEVSMGHYGNNEPGWEKFAIFSSTSSIKLMPSEGEEDNLYHVPWDGMCPVLTLSCAWEDIVHRIQTHNALINLHRTLNDKVEELKAACENEDNRGNFAASAKQCLTAITNECTLANQMLVECGDEGQGSCKVFNNLDRKLKTYRLHQLSRLLYDAKRVADILDNTQAECDLRGLDLQVSFMPQSDDIDEASDEAGGNKRTTKQRTSYDMAGLLKTIMDLSNDPQLSLPDIFLWLVINDKRVAYRRIKPAEVFYSSDERARGDLCGSVHYVNLKDPDYKKTRDGRSPCLLRMKAWFSDDRDDTEFLHQLDGEKLSMWMKYDNDAQRIFSNTLPRGLTVEEEETEEEATSAGPLNQIVTEQGDTCGLSVLHVMENTGNVDMNPLPGLYLQTEGHEYELHCYIYQARDLQSADRDGMDDPFLSVFFSYRNQRTNVVKKTLNPVWNQTLVFQDLRIYGTPEAVAANPPPVVIQVYDHDLWRNEHLGFVEMTPLVAKDNEQQGDTRLRWHQISVGGKHHGDVLATCKLFRVGQGAKPPVLYPTKADKDLEQVYTIPESIRPKMRRMAIDVVSWGVRNMKRCHLLVVNSPSVEFAIAGKVVLRSSVIANAKDNPNFSHPLLHTEMELPVDPDYMPPMTIKVYDNRLFGFKPLAGVHVINTLSVYEMQPSLPEHFIDCDQVQTSDRLSELQTRLKKTGSHLPPVLETDVDWWSLFYTSIGDIEKGDPSLQHDLLEVYDCELEKVPAFQGLTDFVQLYPLERGRESYEDDGGTAGQFKGSIKLCPVIGKNKDRRATEPHLPEMPVECVVRVYVVRAMGLQPHDTSGLADPYLSITCGDYTVDDIENYIPNTLEPIFGRMYEFTTRLPQDKDLHIAVYDKDVLSADDLIGQTTIDLEDRYLSRHRATCGLPRRYHRKTINCWRDSQQPEEILKQYSVRHGLPLPRFKGDSDLALEFGGKIHRLTNADNVSDKEEVGLRRHKLALKVLRSLCLVPEHVETRALYSPLQPGLEQGKLQMWVDIFPKTCGPPGPEVDISPRVPQDYELRVAVLNTSDVVLDETSFVTGEMMSDIYVKGNLAGLEEDVQSTDVHYRSMNGEGTFNWRFVFPFNFIAAERVMSITKKAHLWSIDKTERREYPKLLIQLWDNDKFSPDDYLGMLTLNLVNMAQPAAMAKDCKAAVKDGKGANNVSLFHVRRLKGWWPCQRMKQDGSSEVTGKVQLELEVLPATQAKQRPVGRGREEPNANPVLEPPIRPDTSFLWFTSPLRTLKFIVWKYHKWTIIRLLLLVVGILMMIPLIETFPIILISWIKIFLEMLFF</sequence>
<keyword evidence="8" id="KW-0175">Coiled coil</keyword>
<dbReference type="Pfam" id="PF22901">
    <property type="entry name" value="dsrm_Ferlin"/>
    <property type="match status" value="1"/>
</dbReference>
<keyword evidence="5" id="KW-0106">Calcium</keyword>
<keyword evidence="4" id="KW-0677">Repeat</keyword>
<dbReference type="OrthoDB" id="270970at2759"/>
<dbReference type="InterPro" id="IPR037725">
    <property type="entry name" value="C2F_Ferlin"/>
</dbReference>
<feature type="coiled-coil region" evidence="8">
    <location>
        <begin position="654"/>
        <end position="681"/>
    </location>
</feature>
<name>A0A8J9YZL6_BRALA</name>
<dbReference type="CDD" id="cd04017">
    <property type="entry name" value="C2D_Ferlin"/>
    <property type="match status" value="1"/>
</dbReference>
<dbReference type="InterPro" id="IPR032362">
    <property type="entry name" value="Ferlin_C"/>
</dbReference>
<feature type="compositionally biased region" description="Acidic residues" evidence="9">
    <location>
        <begin position="152"/>
        <end position="166"/>
    </location>
</feature>
<protein>
    <submittedName>
        <fullName evidence="12">DYSF protein</fullName>
    </submittedName>
</protein>
<dbReference type="PANTHER" id="PTHR12546:SF33">
    <property type="entry name" value="SPERM VESICLE FUSION PROTEIN FER-1"/>
    <property type="match status" value="1"/>
</dbReference>
<dbReference type="Pfam" id="PF16165">
    <property type="entry name" value="Ferlin_C"/>
    <property type="match status" value="1"/>
</dbReference>
<dbReference type="InterPro" id="IPR000008">
    <property type="entry name" value="C2_dom"/>
</dbReference>
<dbReference type="GO" id="GO:0061025">
    <property type="term" value="P:membrane fusion"/>
    <property type="evidence" value="ECO:0007669"/>
    <property type="project" value="TreeGrafter"/>
</dbReference>
<accession>A0A8J9YZL6</accession>
<reference evidence="12" key="1">
    <citation type="submission" date="2022-01" db="EMBL/GenBank/DDBJ databases">
        <authorList>
            <person name="Braso-Vives M."/>
        </authorList>
    </citation>
    <scope>NUCLEOTIDE SEQUENCE</scope>
</reference>
<feature type="domain" description="C2" evidence="11">
    <location>
        <begin position="1603"/>
        <end position="1753"/>
    </location>
</feature>
<evidence type="ECO:0000259" key="11">
    <source>
        <dbReference type="PROSITE" id="PS50004"/>
    </source>
</evidence>
<keyword evidence="7 10" id="KW-0472">Membrane</keyword>
<evidence type="ECO:0000313" key="12">
    <source>
        <dbReference type="EMBL" id="CAH1244827.1"/>
    </source>
</evidence>
<dbReference type="Proteomes" id="UP000838412">
    <property type="component" value="Chromosome 14"/>
</dbReference>
<dbReference type="Gene3D" id="2.60.40.150">
    <property type="entry name" value="C2 domain"/>
    <property type="match status" value="6"/>
</dbReference>
<evidence type="ECO:0000256" key="1">
    <source>
        <dbReference type="ARBA" id="ARBA00004167"/>
    </source>
</evidence>
<dbReference type="CDD" id="cd04011">
    <property type="entry name" value="C2B_Ferlin"/>
    <property type="match status" value="1"/>
</dbReference>